<organism evidence="3 4">
    <name type="scientific">Fusarium albosuccineum</name>
    <dbReference type="NCBI Taxonomy" id="1237068"/>
    <lineage>
        <taxon>Eukaryota</taxon>
        <taxon>Fungi</taxon>
        <taxon>Dikarya</taxon>
        <taxon>Ascomycota</taxon>
        <taxon>Pezizomycotina</taxon>
        <taxon>Sordariomycetes</taxon>
        <taxon>Hypocreomycetidae</taxon>
        <taxon>Hypocreales</taxon>
        <taxon>Nectriaceae</taxon>
        <taxon>Fusarium</taxon>
        <taxon>Fusarium decemcellulare species complex</taxon>
    </lineage>
</organism>
<comment type="caution">
    <text evidence="3">The sequence shown here is derived from an EMBL/GenBank/DDBJ whole genome shotgun (WGS) entry which is preliminary data.</text>
</comment>
<feature type="transmembrane region" description="Helical" evidence="2">
    <location>
        <begin position="82"/>
        <end position="101"/>
    </location>
</feature>
<accession>A0A8H4L998</accession>
<gene>
    <name evidence="3" type="ORF">FALBO_9726</name>
</gene>
<proteinExistence type="predicted"/>
<keyword evidence="2" id="KW-0472">Membrane</keyword>
<evidence type="ECO:0000256" key="1">
    <source>
        <dbReference type="SAM" id="MobiDB-lite"/>
    </source>
</evidence>
<evidence type="ECO:0000313" key="4">
    <source>
        <dbReference type="Proteomes" id="UP000554235"/>
    </source>
</evidence>
<name>A0A8H4L998_9HYPO</name>
<sequence length="209" mass="23176">MMTINSAAVNHPTRDFLVYSAAVGLPLNFIRFIIMVRPVAVFTLLLLSASAVFGFTVSRLYRQGAHLKSTFATPITEPLNCLVADVLLGFSSLLALIFTWTHNHWQDTGETFLVAYSSTPLMFNMFLHLYLALLVLLKTRRVRDIIRELVGDLGSSTPHKCPHCNGQSGRHGENDENDEERALIPDTEDGEDRPHSGIGVNGPPSVWSQ</sequence>
<keyword evidence="4" id="KW-1185">Reference proteome</keyword>
<feature type="region of interest" description="Disordered" evidence="1">
    <location>
        <begin position="160"/>
        <end position="209"/>
    </location>
</feature>
<dbReference type="Proteomes" id="UP000554235">
    <property type="component" value="Unassembled WGS sequence"/>
</dbReference>
<reference evidence="3 4" key="1">
    <citation type="submission" date="2020-01" db="EMBL/GenBank/DDBJ databases">
        <title>Identification and distribution of gene clusters putatively required for synthesis of sphingolipid metabolism inhibitors in phylogenetically diverse species of the filamentous fungus Fusarium.</title>
        <authorList>
            <person name="Kim H.-S."/>
            <person name="Busman M."/>
            <person name="Brown D.W."/>
            <person name="Divon H."/>
            <person name="Uhlig S."/>
            <person name="Proctor R.H."/>
        </authorList>
    </citation>
    <scope>NUCLEOTIDE SEQUENCE [LARGE SCALE GENOMIC DNA]</scope>
    <source>
        <strain evidence="3 4">NRRL 20459</strain>
    </source>
</reference>
<keyword evidence="2" id="KW-0812">Transmembrane</keyword>
<evidence type="ECO:0000256" key="2">
    <source>
        <dbReference type="SAM" id="Phobius"/>
    </source>
</evidence>
<dbReference type="OrthoDB" id="5086065at2759"/>
<dbReference type="AlphaFoldDB" id="A0A8H4L998"/>
<evidence type="ECO:0000313" key="3">
    <source>
        <dbReference type="EMBL" id="KAF4463449.1"/>
    </source>
</evidence>
<feature type="transmembrane region" description="Helical" evidence="2">
    <location>
        <begin position="113"/>
        <end position="137"/>
    </location>
</feature>
<feature type="transmembrane region" description="Helical" evidence="2">
    <location>
        <begin position="16"/>
        <end position="34"/>
    </location>
</feature>
<feature type="transmembrane region" description="Helical" evidence="2">
    <location>
        <begin position="40"/>
        <end position="61"/>
    </location>
</feature>
<keyword evidence="2" id="KW-1133">Transmembrane helix</keyword>
<protein>
    <submittedName>
        <fullName evidence="3">Uncharacterized protein</fullName>
    </submittedName>
</protein>
<dbReference type="EMBL" id="JAADYS010001352">
    <property type="protein sequence ID" value="KAF4463449.1"/>
    <property type="molecule type" value="Genomic_DNA"/>
</dbReference>